<dbReference type="EMBL" id="JBEVCJ010000013">
    <property type="protein sequence ID" value="MET1255746.1"/>
    <property type="molecule type" value="Genomic_DNA"/>
</dbReference>
<organism evidence="1 2">
    <name type="scientific">Aliikangiella maris</name>
    <dbReference type="NCBI Taxonomy" id="3162458"/>
    <lineage>
        <taxon>Bacteria</taxon>
        <taxon>Pseudomonadati</taxon>
        <taxon>Pseudomonadota</taxon>
        <taxon>Gammaproteobacteria</taxon>
        <taxon>Oceanospirillales</taxon>
        <taxon>Pleioneaceae</taxon>
        <taxon>Aliikangiella</taxon>
    </lineage>
</organism>
<evidence type="ECO:0000313" key="2">
    <source>
        <dbReference type="Proteomes" id="UP001548189"/>
    </source>
</evidence>
<reference evidence="1 2" key="1">
    <citation type="submission" date="2024-06" db="EMBL/GenBank/DDBJ databases">
        <authorList>
            <person name="Li F."/>
        </authorList>
    </citation>
    <scope>NUCLEOTIDE SEQUENCE [LARGE SCALE GENOMIC DNA]</scope>
    <source>
        <strain evidence="1 2">GXAS 311</strain>
    </source>
</reference>
<name>A0ABV2BV12_9GAMM</name>
<gene>
    <name evidence="1" type="ORF">ABVT43_11470</name>
</gene>
<dbReference type="Proteomes" id="UP001548189">
    <property type="component" value="Unassembled WGS sequence"/>
</dbReference>
<accession>A0ABV2BV12</accession>
<comment type="caution">
    <text evidence="1">The sequence shown here is derived from an EMBL/GenBank/DDBJ whole genome shotgun (WGS) entry which is preliminary data.</text>
</comment>
<sequence length="247" mass="28435">MPDSHAFEQSSRLGNLIVKKGWISLAQLEEALDYQVEHHCRLGQSLLELGYISAGQLDCIIKRQQWMRKILAGIVLVTTPICPVLANEKAGTIRFTVKTQETPSDNLWQQAPLNSPQEILLNQFNKLDYHVGITHQFSHRSGISFELEKRDMVNQAHLAEAYYPQISIFTASSKVTAQNSLDSVNDTAKITRSDRYKDTLPVVYRLTLKGYCIYEQTDEHIKYWAMERVKDSPYKKYELMFSITKNF</sequence>
<dbReference type="SUPFAM" id="SSF160246">
    <property type="entry name" value="EspE N-terminal domain-like"/>
    <property type="match status" value="1"/>
</dbReference>
<proteinExistence type="predicted"/>
<protein>
    <submittedName>
        <fullName evidence="1">Uncharacterized protein</fullName>
    </submittedName>
</protein>
<dbReference type="InterPro" id="IPR037257">
    <property type="entry name" value="T2SS_E_N_sf"/>
</dbReference>
<evidence type="ECO:0000313" key="1">
    <source>
        <dbReference type="EMBL" id="MET1255746.1"/>
    </source>
</evidence>
<dbReference type="RefSeq" id="WP_353896332.1">
    <property type="nucleotide sequence ID" value="NZ_JBEVCJ010000013.1"/>
</dbReference>
<keyword evidence="2" id="KW-1185">Reference proteome</keyword>